<dbReference type="InterPro" id="IPR050177">
    <property type="entry name" value="Lipid_A_modif_metabolic_enz"/>
</dbReference>
<comment type="caution">
    <text evidence="3">The sequence shown here is derived from an EMBL/GenBank/DDBJ whole genome shotgun (WGS) entry which is preliminary data.</text>
</comment>
<dbReference type="SUPFAM" id="SSF51735">
    <property type="entry name" value="NAD(P)-binding Rossmann-fold domains"/>
    <property type="match status" value="1"/>
</dbReference>
<dbReference type="Proteomes" id="UP000198615">
    <property type="component" value="Unassembled WGS sequence"/>
</dbReference>
<keyword evidence="1" id="KW-1133">Transmembrane helix</keyword>
<dbReference type="OrthoDB" id="9778052at2"/>
<organism evidence="3 4">
    <name type="scientific">Thalassobaculum litoreum DSM 18839</name>
    <dbReference type="NCBI Taxonomy" id="1123362"/>
    <lineage>
        <taxon>Bacteria</taxon>
        <taxon>Pseudomonadati</taxon>
        <taxon>Pseudomonadota</taxon>
        <taxon>Alphaproteobacteria</taxon>
        <taxon>Rhodospirillales</taxon>
        <taxon>Thalassobaculaceae</taxon>
        <taxon>Thalassobaculum</taxon>
    </lineage>
</organism>
<dbReference type="Gene3D" id="3.40.50.720">
    <property type="entry name" value="NAD(P)-binding Rossmann-like Domain"/>
    <property type="match status" value="1"/>
</dbReference>
<evidence type="ECO:0000313" key="4">
    <source>
        <dbReference type="Proteomes" id="UP000198615"/>
    </source>
</evidence>
<dbReference type="EMBL" id="FNBW01000004">
    <property type="protein sequence ID" value="SDF57325.1"/>
    <property type="molecule type" value="Genomic_DNA"/>
</dbReference>
<dbReference type="Pfam" id="PF01370">
    <property type="entry name" value="Epimerase"/>
    <property type="match status" value="1"/>
</dbReference>
<reference evidence="3 4" key="1">
    <citation type="submission" date="2016-10" db="EMBL/GenBank/DDBJ databases">
        <authorList>
            <person name="Varghese N."/>
            <person name="Submissions S."/>
        </authorList>
    </citation>
    <scope>NUCLEOTIDE SEQUENCE [LARGE SCALE GENOMIC DNA]</scope>
    <source>
        <strain evidence="3 4">DSM 18839</strain>
    </source>
</reference>
<accession>A0A8G2BGM0</accession>
<proteinExistence type="predicted"/>
<dbReference type="InterPro" id="IPR036291">
    <property type="entry name" value="NAD(P)-bd_dom_sf"/>
</dbReference>
<keyword evidence="1" id="KW-0812">Transmembrane</keyword>
<evidence type="ECO:0000259" key="2">
    <source>
        <dbReference type="Pfam" id="PF01370"/>
    </source>
</evidence>
<keyword evidence="1" id="KW-0472">Membrane</keyword>
<dbReference type="AlphaFoldDB" id="A0A8G2BGM0"/>
<feature type="domain" description="NAD-dependent epimerase/dehydratase" evidence="2">
    <location>
        <begin position="14"/>
        <end position="223"/>
    </location>
</feature>
<dbReference type="PANTHER" id="PTHR43245">
    <property type="entry name" value="BIFUNCTIONAL POLYMYXIN RESISTANCE PROTEIN ARNA"/>
    <property type="match status" value="1"/>
</dbReference>
<sequence>MTKKIEAAQFEGGVAVTGAAGFLGGVIVRLLAASGVRVHSIARHPVPAAAGVTSHGWDPTRDTGAPVPGLEIDAVIDCAAALPSRVADPVALKQINARLVGGALDLAGRRGGRLIFMSSQSVYGRPTGDRIGTDTPLAPIIPYGEAKRDAEAAVTEAVAAGRLAGAAVLRLPAVVGPGAHDNFPAGTAGKLQRGEPVTVFNPDSPYNAVVAVEDLAHFAAHLAGTVEGLAVASPASDPPTTVRAAVEAIAAGLGCAASLNFEEAPYGSPLIDSGPAFALGLAARSSESVLFGFGQSLSDSQARANKACPGAGKTSMLADKE</sequence>
<feature type="transmembrane region" description="Helical" evidence="1">
    <location>
        <begin position="12"/>
        <end position="32"/>
    </location>
</feature>
<evidence type="ECO:0000256" key="1">
    <source>
        <dbReference type="SAM" id="Phobius"/>
    </source>
</evidence>
<protein>
    <submittedName>
        <fullName evidence="3">NAD dependent epimerase/dehydratase family protein</fullName>
    </submittedName>
</protein>
<name>A0A8G2BGM0_9PROT</name>
<evidence type="ECO:0000313" key="3">
    <source>
        <dbReference type="EMBL" id="SDF57325.1"/>
    </source>
</evidence>
<gene>
    <name evidence="3" type="ORF">SAMN05660686_01716</name>
</gene>
<dbReference type="InterPro" id="IPR001509">
    <property type="entry name" value="Epimerase_deHydtase"/>
</dbReference>
<dbReference type="RefSeq" id="WP_051244093.1">
    <property type="nucleotide sequence ID" value="NZ_FNBW01000004.1"/>
</dbReference>
<keyword evidence="4" id="KW-1185">Reference proteome</keyword>